<evidence type="ECO:0000256" key="2">
    <source>
        <dbReference type="SAM" id="MobiDB-lite"/>
    </source>
</evidence>
<accession>G3AVF6</accession>
<reference evidence="4 5" key="1">
    <citation type="journal article" date="2011" name="Proc. Natl. Acad. Sci. U.S.A.">
        <title>Comparative genomics of xylose-fermenting fungi for enhanced biofuel production.</title>
        <authorList>
            <person name="Wohlbach D.J."/>
            <person name="Kuo A."/>
            <person name="Sato T.K."/>
            <person name="Potts K.M."/>
            <person name="Salamov A.A."/>
            <person name="LaButti K.M."/>
            <person name="Sun H."/>
            <person name="Clum A."/>
            <person name="Pangilinan J.L."/>
            <person name="Lindquist E.A."/>
            <person name="Lucas S."/>
            <person name="Lapidus A."/>
            <person name="Jin M."/>
            <person name="Gunawan C."/>
            <person name="Balan V."/>
            <person name="Dale B.E."/>
            <person name="Jeffries T.W."/>
            <person name="Zinkel R."/>
            <person name="Barry K.W."/>
            <person name="Grigoriev I.V."/>
            <person name="Gasch A.P."/>
        </authorList>
    </citation>
    <scope>NUCLEOTIDE SEQUENCE [LARGE SCALE GENOMIC DNA]</scope>
    <source>
        <strain evidence="5">NRRL Y-27907 / 11-Y1</strain>
    </source>
</reference>
<dbReference type="Pfam" id="PF08574">
    <property type="entry name" value="Iwr1"/>
    <property type="match status" value="1"/>
</dbReference>
<dbReference type="PANTHER" id="PTHR28063">
    <property type="entry name" value="RNA POLYMERASE II NUCLEAR LOCALIZATION PROTEIN IWR1"/>
    <property type="match status" value="1"/>
</dbReference>
<dbReference type="Proteomes" id="UP000000709">
    <property type="component" value="Unassembled WGS sequence"/>
</dbReference>
<organism evidence="5">
    <name type="scientific">Spathaspora passalidarum (strain NRRL Y-27907 / 11-Y1)</name>
    <dbReference type="NCBI Taxonomy" id="619300"/>
    <lineage>
        <taxon>Eukaryota</taxon>
        <taxon>Fungi</taxon>
        <taxon>Dikarya</taxon>
        <taxon>Ascomycota</taxon>
        <taxon>Saccharomycotina</taxon>
        <taxon>Pichiomycetes</taxon>
        <taxon>Debaryomycetaceae</taxon>
        <taxon>Spathaspora</taxon>
    </lineage>
</organism>
<evidence type="ECO:0000256" key="1">
    <source>
        <dbReference type="ARBA" id="ARBA00010218"/>
    </source>
</evidence>
<dbReference type="GO" id="GO:0006606">
    <property type="term" value="P:protein import into nucleus"/>
    <property type="evidence" value="ECO:0007669"/>
    <property type="project" value="InterPro"/>
</dbReference>
<name>G3AVF6_SPAPN</name>
<dbReference type="PANTHER" id="PTHR28063:SF1">
    <property type="entry name" value="RNA POLYMERASE II NUCLEAR LOCALIZATION PROTEIN IWR1"/>
    <property type="match status" value="1"/>
</dbReference>
<dbReference type="OrthoDB" id="6255506at2759"/>
<dbReference type="GeneID" id="18870597"/>
<feature type="compositionally biased region" description="Acidic residues" evidence="2">
    <location>
        <begin position="201"/>
        <end position="210"/>
    </location>
</feature>
<dbReference type="InterPro" id="IPR040150">
    <property type="entry name" value="Iwr1"/>
</dbReference>
<feature type="compositionally biased region" description="Basic and acidic residues" evidence="2">
    <location>
        <begin position="139"/>
        <end position="157"/>
    </location>
</feature>
<dbReference type="EMBL" id="GL996506">
    <property type="protein sequence ID" value="EGW30175.1"/>
    <property type="molecule type" value="Genomic_DNA"/>
</dbReference>
<dbReference type="RefSeq" id="XP_007377941.1">
    <property type="nucleotide sequence ID" value="XM_007377879.1"/>
</dbReference>
<evidence type="ECO:0000313" key="5">
    <source>
        <dbReference type="Proteomes" id="UP000000709"/>
    </source>
</evidence>
<dbReference type="HOGENOM" id="CLU_044104_0_0_1"/>
<dbReference type="InterPro" id="IPR013883">
    <property type="entry name" value="TF_Iwr1_dom"/>
</dbReference>
<keyword evidence="5" id="KW-1185">Reference proteome</keyword>
<proteinExistence type="inferred from homology"/>
<feature type="region of interest" description="Disordered" evidence="2">
    <location>
        <begin position="201"/>
        <end position="240"/>
    </location>
</feature>
<evidence type="ECO:0000313" key="4">
    <source>
        <dbReference type="EMBL" id="EGW30175.1"/>
    </source>
</evidence>
<feature type="region of interest" description="Disordered" evidence="2">
    <location>
        <begin position="126"/>
        <end position="159"/>
    </location>
</feature>
<dbReference type="FunCoup" id="G3AVF6">
    <property type="interactions" value="61"/>
</dbReference>
<feature type="region of interest" description="Disordered" evidence="2">
    <location>
        <begin position="25"/>
        <end position="54"/>
    </location>
</feature>
<dbReference type="eggNOG" id="KOG4852">
    <property type="taxonomic scope" value="Eukaryota"/>
</dbReference>
<feature type="region of interest" description="Disordered" evidence="2">
    <location>
        <begin position="278"/>
        <end position="300"/>
    </location>
</feature>
<feature type="domain" description="Transcription factor Iwr1" evidence="3">
    <location>
        <begin position="164"/>
        <end position="237"/>
    </location>
</feature>
<sequence>MSEQPPQILRIKRKRHQDPLQALILEDKRLAKRSKPSTPVGSPTSSPKIAPRKSQEHLNYVFKLTRTDDTVNIQDESIVNSILAESESVNTEVDARNFVIPKHQIEEDVVIPNELSDMVNSVLTFDKPTTQRKKRGHKGVQEEPAEVHPEAQEPEHDAEADDSQYVYDVYQLSMAEPLTSANHPQSLIGYIRFFDDDENDENILMNDEDNDSVKPDLTDDEDSNTESFYQNDYPSDEDAGAFSDVYDENEDEGYVPQEGVGLRDDEYFDYDEVDFHNVIDDGDDEEDDDEDTSGFKRNTFFKGDQDDPMAIYRDKIFGKLERMIDE</sequence>
<comment type="similarity">
    <text evidence="1">Belongs to the IWR1/SLC7A6OS family.</text>
</comment>
<evidence type="ECO:0000259" key="3">
    <source>
        <dbReference type="Pfam" id="PF08574"/>
    </source>
</evidence>
<feature type="compositionally biased region" description="Acidic residues" evidence="2">
    <location>
        <begin position="280"/>
        <end position="292"/>
    </location>
</feature>
<protein>
    <recommendedName>
        <fullName evidence="3">Transcription factor Iwr1 domain-containing protein</fullName>
    </recommendedName>
</protein>
<dbReference type="AlphaFoldDB" id="G3AVF6"/>
<dbReference type="InParanoid" id="G3AVF6"/>
<dbReference type="OMA" id="EYPRNEF"/>
<gene>
    <name evidence="4" type="ORF">SPAPADRAFT_144096</name>
</gene>
<dbReference type="GO" id="GO:0005737">
    <property type="term" value="C:cytoplasm"/>
    <property type="evidence" value="ECO:0007669"/>
    <property type="project" value="TreeGrafter"/>
</dbReference>
<feature type="compositionally biased region" description="Low complexity" evidence="2">
    <location>
        <begin position="36"/>
        <end position="48"/>
    </location>
</feature>
<dbReference type="KEGG" id="spaa:SPAPADRAFT_144096"/>
<dbReference type="STRING" id="619300.G3AVF6"/>